<name>S3CQM2_GLAL2</name>
<dbReference type="RefSeq" id="XP_008084655.1">
    <property type="nucleotide sequence ID" value="XM_008086464.1"/>
</dbReference>
<dbReference type="GeneID" id="19468915"/>
<dbReference type="InterPro" id="IPR052895">
    <property type="entry name" value="HetReg/Transcr_Mod"/>
</dbReference>
<dbReference type="OrthoDB" id="2157530at2759"/>
<dbReference type="PANTHER" id="PTHR24148:SF73">
    <property type="entry name" value="HET DOMAIN PROTEIN (AFU_ORTHOLOGUE AFUA_8G01020)"/>
    <property type="match status" value="1"/>
</dbReference>
<gene>
    <name evidence="1" type="ORF">GLAREA_09868</name>
</gene>
<sequence length="290" mass="33600">MAQLVLVWLGSEDKHTPLAYAGFSRISSLVSGESSEMLPKVKAGDEIYVDLFYREYLLEGTERTVKLKGELSLQETEAMGQLMEKSYWYRAWIVQEFCLASTAAFHCGEFCISSEVMVRTCKVLADSTIGDHERQGSEVIRNFTQKQGVEVLYLITLRSYAFYPSNLLLYLNICNMSLCTEPRDYMYAFVGLDPTCGIAINYDISLENLLDEVRKMEIREQESLLRRRHLGYDSRDLRRNMLGEQKPVEEALRSLRMRLDYHIDKSVRGFRNWITSRKVIRKIEKTTTTS</sequence>
<dbReference type="EMBL" id="KE145368">
    <property type="protein sequence ID" value="EPE28747.1"/>
    <property type="molecule type" value="Genomic_DNA"/>
</dbReference>
<evidence type="ECO:0000313" key="1">
    <source>
        <dbReference type="EMBL" id="EPE28747.1"/>
    </source>
</evidence>
<organism evidence="1 2">
    <name type="scientific">Glarea lozoyensis (strain ATCC 20868 / MF5171)</name>
    <dbReference type="NCBI Taxonomy" id="1116229"/>
    <lineage>
        <taxon>Eukaryota</taxon>
        <taxon>Fungi</taxon>
        <taxon>Dikarya</taxon>
        <taxon>Ascomycota</taxon>
        <taxon>Pezizomycotina</taxon>
        <taxon>Leotiomycetes</taxon>
        <taxon>Helotiales</taxon>
        <taxon>Helotiaceae</taxon>
        <taxon>Glarea</taxon>
    </lineage>
</organism>
<proteinExistence type="predicted"/>
<reference evidence="1 2" key="1">
    <citation type="journal article" date="2013" name="BMC Genomics">
        <title>Genomics-driven discovery of the pneumocandin biosynthetic gene cluster in the fungus Glarea lozoyensis.</title>
        <authorList>
            <person name="Chen L."/>
            <person name="Yue Q."/>
            <person name="Zhang X."/>
            <person name="Xiang M."/>
            <person name="Wang C."/>
            <person name="Li S."/>
            <person name="Che Y."/>
            <person name="Ortiz-Lopez F.J."/>
            <person name="Bills G.F."/>
            <person name="Liu X."/>
            <person name="An Z."/>
        </authorList>
    </citation>
    <scope>NUCLEOTIDE SEQUENCE [LARGE SCALE GENOMIC DNA]</scope>
    <source>
        <strain evidence="2">ATCC 20868 / MF5171</strain>
    </source>
</reference>
<keyword evidence="2" id="KW-1185">Reference proteome</keyword>
<accession>S3CQM2</accession>
<dbReference type="Proteomes" id="UP000016922">
    <property type="component" value="Unassembled WGS sequence"/>
</dbReference>
<evidence type="ECO:0000313" key="2">
    <source>
        <dbReference type="Proteomes" id="UP000016922"/>
    </source>
</evidence>
<dbReference type="HOGENOM" id="CLU_959930_0_0_1"/>
<protein>
    <submittedName>
        <fullName evidence="1">Uncharacterized protein</fullName>
    </submittedName>
</protein>
<dbReference type="KEGG" id="glz:GLAREA_09868"/>
<dbReference type="AlphaFoldDB" id="S3CQM2"/>
<dbReference type="PANTHER" id="PTHR24148">
    <property type="entry name" value="ANKYRIN REPEAT DOMAIN-CONTAINING PROTEIN 39 HOMOLOG-RELATED"/>
    <property type="match status" value="1"/>
</dbReference>